<dbReference type="EMBL" id="JARK01000107">
    <property type="protein sequence ID" value="EYC43007.1"/>
    <property type="molecule type" value="Genomic_DNA"/>
</dbReference>
<name>A0A016WUT5_9BILA</name>
<sequence>MRWVPSGSMHKLWSRCSSWRLPSRRGVAERRRALFILFFFLKNDAISRIRVAPDYRPDAMISPMSEPGVGCCFFDFLAALARSLRD</sequence>
<dbReference type="Proteomes" id="UP000024635">
    <property type="component" value="Unassembled WGS sequence"/>
</dbReference>
<comment type="caution">
    <text evidence="1">The sequence shown here is derived from an EMBL/GenBank/DDBJ whole genome shotgun (WGS) entry which is preliminary data.</text>
</comment>
<reference evidence="2" key="1">
    <citation type="journal article" date="2015" name="Nat. Genet.">
        <title>The genome and transcriptome of the zoonotic hookworm Ancylostoma ceylanicum identify infection-specific gene families.</title>
        <authorList>
            <person name="Schwarz E.M."/>
            <person name="Hu Y."/>
            <person name="Antoshechkin I."/>
            <person name="Miller M.M."/>
            <person name="Sternberg P.W."/>
            <person name="Aroian R.V."/>
        </authorList>
    </citation>
    <scope>NUCLEOTIDE SEQUENCE</scope>
    <source>
        <strain evidence="2">HY135</strain>
    </source>
</reference>
<evidence type="ECO:0000313" key="1">
    <source>
        <dbReference type="EMBL" id="EYC43007.1"/>
    </source>
</evidence>
<evidence type="ECO:0000313" key="2">
    <source>
        <dbReference type="Proteomes" id="UP000024635"/>
    </source>
</evidence>
<dbReference type="AlphaFoldDB" id="A0A016WUT5"/>
<keyword evidence="2" id="KW-1185">Reference proteome</keyword>
<proteinExistence type="predicted"/>
<gene>
    <name evidence="1" type="primary">Acey_s0507.g2692</name>
    <name evidence="1" type="ORF">Y032_0507g2692</name>
</gene>
<protein>
    <submittedName>
        <fullName evidence="1">Uncharacterized protein</fullName>
    </submittedName>
</protein>
<accession>A0A016WUT5</accession>
<organism evidence="1 2">
    <name type="scientific">Ancylostoma ceylanicum</name>
    <dbReference type="NCBI Taxonomy" id="53326"/>
    <lineage>
        <taxon>Eukaryota</taxon>
        <taxon>Metazoa</taxon>
        <taxon>Ecdysozoa</taxon>
        <taxon>Nematoda</taxon>
        <taxon>Chromadorea</taxon>
        <taxon>Rhabditida</taxon>
        <taxon>Rhabditina</taxon>
        <taxon>Rhabditomorpha</taxon>
        <taxon>Strongyloidea</taxon>
        <taxon>Ancylostomatidae</taxon>
        <taxon>Ancylostomatinae</taxon>
        <taxon>Ancylostoma</taxon>
    </lineage>
</organism>